<dbReference type="Proteomes" id="UP001433508">
    <property type="component" value="Unassembled WGS sequence"/>
</dbReference>
<protein>
    <submittedName>
        <fullName evidence="1">Uncharacterized protein</fullName>
    </submittedName>
</protein>
<keyword evidence="2" id="KW-1185">Reference proteome</keyword>
<accession>A0ACC3TAF1</accession>
<reference evidence="2" key="1">
    <citation type="journal article" date="2024" name="Front. Bioeng. Biotechnol.">
        <title>Genome-scale model development and genomic sequencing of the oleaginous clade Lipomyces.</title>
        <authorList>
            <person name="Czajka J.J."/>
            <person name="Han Y."/>
            <person name="Kim J."/>
            <person name="Mondo S.J."/>
            <person name="Hofstad B.A."/>
            <person name="Robles A."/>
            <person name="Haridas S."/>
            <person name="Riley R."/>
            <person name="LaButti K."/>
            <person name="Pangilinan J."/>
            <person name="Andreopoulos W."/>
            <person name="Lipzen A."/>
            <person name="Yan J."/>
            <person name="Wang M."/>
            <person name="Ng V."/>
            <person name="Grigoriev I.V."/>
            <person name="Spatafora J.W."/>
            <person name="Magnuson J.K."/>
            <person name="Baker S.E."/>
            <person name="Pomraning K.R."/>
        </authorList>
    </citation>
    <scope>NUCLEOTIDE SEQUENCE [LARGE SCALE GENOMIC DNA]</scope>
    <source>
        <strain evidence="2">CBS 7786</strain>
    </source>
</reference>
<dbReference type="EMBL" id="MU971337">
    <property type="protein sequence ID" value="KAK9240893.1"/>
    <property type="molecule type" value="Genomic_DNA"/>
</dbReference>
<evidence type="ECO:0000313" key="1">
    <source>
        <dbReference type="EMBL" id="KAK9240893.1"/>
    </source>
</evidence>
<organism evidence="1 2">
    <name type="scientific">Lipomyces kononenkoae</name>
    <name type="common">Yeast</name>
    <dbReference type="NCBI Taxonomy" id="34357"/>
    <lineage>
        <taxon>Eukaryota</taxon>
        <taxon>Fungi</taxon>
        <taxon>Dikarya</taxon>
        <taxon>Ascomycota</taxon>
        <taxon>Saccharomycotina</taxon>
        <taxon>Lipomycetes</taxon>
        <taxon>Lipomycetales</taxon>
        <taxon>Lipomycetaceae</taxon>
        <taxon>Lipomyces</taxon>
    </lineage>
</organism>
<name>A0ACC3TAF1_LIPKO</name>
<sequence>MCIRLSSLGCGILLTYPEIGIVAGVQGVLVYSLSSALPIMLFAFVGPLVRRNCPEGFVLTHWVFERFGYFAGLYLGILTILTMFLYMASELTAIQTLVQLLTGMNGLAVVIVECVVTTIYTTIGGFRTSFFTDNIQGIMMTLLLVIVSIAMGTNIQIDKSQIASSGLTGSTRLGWQLLYILPVAIASNDCFLSGFWLRTFASRNDKELMIACGIATFILFVYLTLCGFTGIIADWSNVYPGNPPQNPANAFFLIVETLPAWVVCFVLVFGVALSTAVFDSFQSAMVSSVSNDIFRNKLPDIYVRGLVVVVVIPAIFVALKSPNVLQIYLISDLISAAAMPSILLGLSPRLFFLNGFDIIVSGCGGVMTIFIFGCIYYGSASGGGSMLLLLNGLYGDDWSAFGAFVAAPVGALLFLVGSVLVRAVVYYAYAKATNTEFTMFQKPLKAPVEMNDVDRITTTDPYEYPDEESLRNKGTLAKDLSY</sequence>
<evidence type="ECO:0000313" key="2">
    <source>
        <dbReference type="Proteomes" id="UP001433508"/>
    </source>
</evidence>
<proteinExistence type="predicted"/>
<gene>
    <name evidence="1" type="ORF">V1525DRAFT_423504</name>
</gene>
<comment type="caution">
    <text evidence="1">The sequence shown here is derived from an EMBL/GenBank/DDBJ whole genome shotgun (WGS) entry which is preliminary data.</text>
</comment>